<organism evidence="4 5">
    <name type="scientific">Candidatus Woykebacteria bacterium RBG_16_43_9</name>
    <dbReference type="NCBI Taxonomy" id="1802596"/>
    <lineage>
        <taxon>Bacteria</taxon>
        <taxon>Candidatus Woykeibacteriota</taxon>
    </lineage>
</organism>
<keyword evidence="1" id="KW-1133">Transmembrane helix</keyword>
<gene>
    <name evidence="4" type="ORF">A2Z11_03005</name>
</gene>
<dbReference type="Gene3D" id="2.60.40.680">
    <property type="match status" value="1"/>
</dbReference>
<dbReference type="InterPro" id="IPR002102">
    <property type="entry name" value="Cohesin_dom"/>
</dbReference>
<dbReference type="AlphaFoldDB" id="A0A1G1WC74"/>
<dbReference type="GO" id="GO:0030246">
    <property type="term" value="F:carbohydrate binding"/>
    <property type="evidence" value="ECO:0007669"/>
    <property type="project" value="InterPro"/>
</dbReference>
<keyword evidence="2" id="KW-0732">Signal</keyword>
<keyword evidence="1" id="KW-0472">Membrane</keyword>
<comment type="caution">
    <text evidence="4">The sequence shown here is derived from an EMBL/GenBank/DDBJ whole genome shotgun (WGS) entry which is preliminary data.</text>
</comment>
<protein>
    <recommendedName>
        <fullName evidence="3">Cohesin domain-containing protein</fullName>
    </recommendedName>
</protein>
<reference evidence="4 5" key="1">
    <citation type="journal article" date="2016" name="Nat. Commun.">
        <title>Thousands of microbial genomes shed light on interconnected biogeochemical processes in an aquifer system.</title>
        <authorList>
            <person name="Anantharaman K."/>
            <person name="Brown C.T."/>
            <person name="Hug L.A."/>
            <person name="Sharon I."/>
            <person name="Castelle C.J."/>
            <person name="Probst A.J."/>
            <person name="Thomas B.C."/>
            <person name="Singh A."/>
            <person name="Wilkins M.J."/>
            <person name="Karaoz U."/>
            <person name="Brodie E.L."/>
            <person name="Williams K.H."/>
            <person name="Hubbard S.S."/>
            <person name="Banfield J.F."/>
        </authorList>
    </citation>
    <scope>NUCLEOTIDE SEQUENCE [LARGE SCALE GENOMIC DNA]</scope>
</reference>
<dbReference type="CDD" id="cd08547">
    <property type="entry name" value="Type_II_cohesin"/>
    <property type="match status" value="1"/>
</dbReference>
<feature type="signal peptide" evidence="2">
    <location>
        <begin position="1"/>
        <end position="26"/>
    </location>
</feature>
<dbReference type="EMBL" id="MHCS01000048">
    <property type="protein sequence ID" value="OGY25302.1"/>
    <property type="molecule type" value="Genomic_DNA"/>
</dbReference>
<keyword evidence="1" id="KW-0812">Transmembrane</keyword>
<feature type="domain" description="Cohesin" evidence="3">
    <location>
        <begin position="44"/>
        <end position="151"/>
    </location>
</feature>
<feature type="chain" id="PRO_5009581166" description="Cohesin domain-containing protein" evidence="2">
    <location>
        <begin position="27"/>
        <end position="228"/>
    </location>
</feature>
<name>A0A1G1WC74_9BACT</name>
<dbReference type="Pfam" id="PF00963">
    <property type="entry name" value="Cohesin"/>
    <property type="match status" value="1"/>
</dbReference>
<dbReference type="InterPro" id="IPR008965">
    <property type="entry name" value="CBM2/CBM3_carb-bd_dom_sf"/>
</dbReference>
<dbReference type="Proteomes" id="UP000176389">
    <property type="component" value="Unassembled WGS sequence"/>
</dbReference>
<evidence type="ECO:0000256" key="1">
    <source>
        <dbReference type="SAM" id="Phobius"/>
    </source>
</evidence>
<dbReference type="SUPFAM" id="SSF49384">
    <property type="entry name" value="Carbohydrate-binding domain"/>
    <property type="match status" value="1"/>
</dbReference>
<dbReference type="GO" id="GO:0000272">
    <property type="term" value="P:polysaccharide catabolic process"/>
    <property type="evidence" value="ECO:0007669"/>
    <property type="project" value="InterPro"/>
</dbReference>
<feature type="transmembrane region" description="Helical" evidence="1">
    <location>
        <begin position="178"/>
        <end position="200"/>
    </location>
</feature>
<evidence type="ECO:0000313" key="5">
    <source>
        <dbReference type="Proteomes" id="UP000176389"/>
    </source>
</evidence>
<evidence type="ECO:0000256" key="2">
    <source>
        <dbReference type="SAM" id="SignalP"/>
    </source>
</evidence>
<evidence type="ECO:0000313" key="4">
    <source>
        <dbReference type="EMBL" id="OGY25302.1"/>
    </source>
</evidence>
<proteinExistence type="predicted"/>
<sequence length="228" mass="24986">MKKLQVVTAILLYLASLFFSTSVAFAQEKNSQIILSPSYQELGVGKEFKVDILVKTSVETVGSDVYIDYDPRVIEVVSVDVGESFDKVPLKEAKDGSIKITALEDQGNTFSGLGRIATLHLKTIDAGDTALRVKFESGATTDSNIVSTKVTDTLSKVDEGKFLAGDAFERSLGAAKRLAFRAIPIFIFLIFAGIAAYVGYRWWKKQQEGPKDVFIPKEVPLDRPPQGE</sequence>
<evidence type="ECO:0000259" key="3">
    <source>
        <dbReference type="Pfam" id="PF00963"/>
    </source>
</evidence>
<accession>A0A1G1WC74</accession>